<dbReference type="HAMAP" id="MF_01161">
    <property type="entry name" value="tRNA_Ile_lys_synt"/>
    <property type="match status" value="1"/>
</dbReference>
<dbReference type="AlphaFoldDB" id="K1S057"/>
<accession>K1S057</accession>
<evidence type="ECO:0000256" key="4">
    <source>
        <dbReference type="ARBA" id="ARBA00022741"/>
    </source>
</evidence>
<comment type="caution">
    <text evidence="8">The sequence shown here is derived from an EMBL/GenBank/DDBJ whole genome shotgun (WGS) entry which is preliminary data.</text>
</comment>
<keyword evidence="4" id="KW-0547">Nucleotide-binding</keyword>
<name>K1S057_9ZZZZ</name>
<feature type="domain" description="tRNA(Ile)-lysidine/2-thiocytidine synthase N-terminal" evidence="7">
    <location>
        <begin position="21"/>
        <end position="194"/>
    </location>
</feature>
<dbReference type="SUPFAM" id="SSF52402">
    <property type="entry name" value="Adenine nucleotide alpha hydrolases-like"/>
    <property type="match status" value="1"/>
</dbReference>
<sequence length="194" mass="21347">MEQTLLAYCRRQGLFRLGDRVIVACSGGADSMALLCFLLRCKAELGITVMVAHVDHGIRGEAAHADARFVAEFCRTRHVAFFLYDAAASGVQIPPNPSENWARSLRYTWFDALAAQQHACIATAHTLSDQAETVLFRMARGTGLHGMAGIPAVRGVYRRPFLCLTRSDTTAYCAALGQHYVQDESNFSDAYARN</sequence>
<dbReference type="InterPro" id="IPR014729">
    <property type="entry name" value="Rossmann-like_a/b/a_fold"/>
</dbReference>
<evidence type="ECO:0000256" key="2">
    <source>
        <dbReference type="ARBA" id="ARBA00022598"/>
    </source>
</evidence>
<keyword evidence="5" id="KW-0067">ATP-binding</keyword>
<dbReference type="PANTHER" id="PTHR43033">
    <property type="entry name" value="TRNA(ILE)-LYSIDINE SYNTHASE-RELATED"/>
    <property type="match status" value="1"/>
</dbReference>
<protein>
    <recommendedName>
        <fullName evidence="1">tRNA(Ile)-lysidine synthetase</fullName>
        <ecNumber evidence="1">6.3.4.19</ecNumber>
    </recommendedName>
</protein>
<keyword evidence="3" id="KW-0819">tRNA processing</keyword>
<proteinExistence type="inferred from homology"/>
<dbReference type="EC" id="6.3.4.19" evidence="1"/>
<evidence type="ECO:0000256" key="3">
    <source>
        <dbReference type="ARBA" id="ARBA00022694"/>
    </source>
</evidence>
<keyword evidence="2" id="KW-0436">Ligase</keyword>
<dbReference type="NCBIfam" id="TIGR02432">
    <property type="entry name" value="lysidine_TilS_N"/>
    <property type="match status" value="1"/>
</dbReference>
<evidence type="ECO:0000256" key="5">
    <source>
        <dbReference type="ARBA" id="ARBA00022840"/>
    </source>
</evidence>
<dbReference type="EMBL" id="AJWY01010915">
    <property type="protein sequence ID" value="EKC54197.1"/>
    <property type="molecule type" value="Genomic_DNA"/>
</dbReference>
<dbReference type="InterPro" id="IPR012094">
    <property type="entry name" value="tRNA_Ile_lys_synt"/>
</dbReference>
<dbReference type="GO" id="GO:0032267">
    <property type="term" value="F:tRNA(Ile)-lysidine synthase activity"/>
    <property type="evidence" value="ECO:0007669"/>
    <property type="project" value="UniProtKB-EC"/>
</dbReference>
<dbReference type="GO" id="GO:0005524">
    <property type="term" value="F:ATP binding"/>
    <property type="evidence" value="ECO:0007669"/>
    <property type="project" value="UniProtKB-KW"/>
</dbReference>
<dbReference type="GO" id="GO:0008033">
    <property type="term" value="P:tRNA processing"/>
    <property type="evidence" value="ECO:0007669"/>
    <property type="project" value="UniProtKB-KW"/>
</dbReference>
<feature type="non-terminal residue" evidence="8">
    <location>
        <position position="194"/>
    </location>
</feature>
<dbReference type="PANTHER" id="PTHR43033:SF1">
    <property type="entry name" value="TRNA(ILE)-LYSIDINE SYNTHASE-RELATED"/>
    <property type="match status" value="1"/>
</dbReference>
<dbReference type="InterPro" id="IPR012795">
    <property type="entry name" value="tRNA_Ile_lys_synt_N"/>
</dbReference>
<evidence type="ECO:0000256" key="6">
    <source>
        <dbReference type="ARBA" id="ARBA00048539"/>
    </source>
</evidence>
<organism evidence="8">
    <name type="scientific">human gut metagenome</name>
    <dbReference type="NCBI Taxonomy" id="408170"/>
    <lineage>
        <taxon>unclassified sequences</taxon>
        <taxon>metagenomes</taxon>
        <taxon>organismal metagenomes</taxon>
    </lineage>
</organism>
<reference evidence="8" key="1">
    <citation type="journal article" date="2013" name="Environ. Microbiol.">
        <title>Microbiota from the distal guts of lean and obese adolescents exhibit partial functional redundancy besides clear differences in community structure.</title>
        <authorList>
            <person name="Ferrer M."/>
            <person name="Ruiz A."/>
            <person name="Lanza F."/>
            <person name="Haange S.B."/>
            <person name="Oberbach A."/>
            <person name="Till H."/>
            <person name="Bargiela R."/>
            <person name="Campoy C."/>
            <person name="Segura M.T."/>
            <person name="Richter M."/>
            <person name="von Bergen M."/>
            <person name="Seifert J."/>
            <person name="Suarez A."/>
        </authorList>
    </citation>
    <scope>NUCLEOTIDE SEQUENCE</scope>
</reference>
<dbReference type="Gene3D" id="3.40.50.620">
    <property type="entry name" value="HUPs"/>
    <property type="match status" value="1"/>
</dbReference>
<evidence type="ECO:0000259" key="7">
    <source>
        <dbReference type="Pfam" id="PF01171"/>
    </source>
</evidence>
<evidence type="ECO:0000256" key="1">
    <source>
        <dbReference type="ARBA" id="ARBA00013267"/>
    </source>
</evidence>
<evidence type="ECO:0000313" key="8">
    <source>
        <dbReference type="EMBL" id="EKC54197.1"/>
    </source>
</evidence>
<dbReference type="Pfam" id="PF01171">
    <property type="entry name" value="ATP_bind_3"/>
    <property type="match status" value="1"/>
</dbReference>
<dbReference type="CDD" id="cd01992">
    <property type="entry name" value="TilS_N"/>
    <property type="match status" value="1"/>
</dbReference>
<comment type="catalytic activity">
    <reaction evidence="6">
        <text>cytidine(34) in tRNA(Ile2) + L-lysine + ATP = lysidine(34) in tRNA(Ile2) + AMP + diphosphate + H(+)</text>
        <dbReference type="Rhea" id="RHEA:43744"/>
        <dbReference type="Rhea" id="RHEA-COMP:10625"/>
        <dbReference type="Rhea" id="RHEA-COMP:10670"/>
        <dbReference type="ChEBI" id="CHEBI:15378"/>
        <dbReference type="ChEBI" id="CHEBI:30616"/>
        <dbReference type="ChEBI" id="CHEBI:32551"/>
        <dbReference type="ChEBI" id="CHEBI:33019"/>
        <dbReference type="ChEBI" id="CHEBI:82748"/>
        <dbReference type="ChEBI" id="CHEBI:83665"/>
        <dbReference type="ChEBI" id="CHEBI:456215"/>
        <dbReference type="EC" id="6.3.4.19"/>
    </reaction>
</comment>
<gene>
    <name evidence="8" type="ORF">LEA_15975</name>
</gene>
<dbReference type="InterPro" id="IPR011063">
    <property type="entry name" value="TilS/TtcA_N"/>
</dbReference>